<organism evidence="1">
    <name type="scientific">hydrothermal vent metagenome</name>
    <dbReference type="NCBI Taxonomy" id="652676"/>
    <lineage>
        <taxon>unclassified sequences</taxon>
        <taxon>metagenomes</taxon>
        <taxon>ecological metagenomes</taxon>
    </lineage>
</organism>
<protein>
    <submittedName>
        <fullName evidence="1">Uncharacterized protein</fullName>
    </submittedName>
</protein>
<evidence type="ECO:0000313" key="1">
    <source>
        <dbReference type="EMBL" id="VAW01356.1"/>
    </source>
</evidence>
<dbReference type="PROSITE" id="PS51318">
    <property type="entry name" value="TAT"/>
    <property type="match status" value="1"/>
</dbReference>
<dbReference type="SUPFAM" id="SSF109604">
    <property type="entry name" value="HD-domain/PDEase-like"/>
    <property type="match status" value="1"/>
</dbReference>
<dbReference type="EMBL" id="UOEH01000336">
    <property type="protein sequence ID" value="VAW01356.1"/>
    <property type="molecule type" value="Genomic_DNA"/>
</dbReference>
<gene>
    <name evidence="1" type="ORF">MNBD_ALPHA05-1034</name>
</gene>
<name>A0A3B0T349_9ZZZZ</name>
<dbReference type="Gene3D" id="1.10.3210.10">
    <property type="entry name" value="Hypothetical protein af1432"/>
    <property type="match status" value="1"/>
</dbReference>
<reference evidence="1" key="1">
    <citation type="submission" date="2018-06" db="EMBL/GenBank/DDBJ databases">
        <authorList>
            <person name="Zhirakovskaya E."/>
        </authorList>
    </citation>
    <scope>NUCLEOTIDE SEQUENCE</scope>
</reference>
<proteinExistence type="predicted"/>
<dbReference type="InterPro" id="IPR006311">
    <property type="entry name" value="TAT_signal"/>
</dbReference>
<accession>A0A3B0T349</accession>
<dbReference type="AlphaFoldDB" id="A0A3B0T349"/>
<sequence>MPDLTINRRALLTKLGGASAIAILPAEALADALEHELMDQAAYGPECSEIDIIKVGRDVRRGAGQIFDKTIVPKLYKMPERPTLIDFFKLRFSEPTVSHCLKSAAHALNEGQPERNIMASLVHDIVINLIKTDHAWWGADLIAPYVDERITWGVRHHQALRFYADAEAGYEYPELYRCVFGKDFEPEPYIQNAYSQARGHQWYMEARMITLNDTYGFTPGPAPDIDQFTDIIARNWRQPEQGLGFDDSASAHMWRTLLNPERPL</sequence>